<dbReference type="WormBase" id="ZC334.2">
    <property type="protein sequence ID" value="CE19308"/>
    <property type="gene ID" value="WBGene00002113"/>
    <property type="gene designation" value="ins-30"/>
</dbReference>
<dbReference type="Bgee" id="WBGene00002113">
    <property type="expression patterns" value="Expressed in larva and 3 other cell types or tissues"/>
</dbReference>
<dbReference type="PANTHER" id="PTHR33893:SF14">
    <property type="entry name" value="INSULIN RELATED"/>
    <property type="match status" value="1"/>
</dbReference>
<evidence type="ECO:0000256" key="5">
    <source>
        <dbReference type="ARBA" id="ARBA00023157"/>
    </source>
</evidence>
<protein>
    <submittedName>
        <fullName evidence="7">INSulin related</fullName>
    </submittedName>
</protein>
<sequence length="120" mass="13130">MSSHALVLFLLLFLLPVALGHFLSKPAPDPRITFNRKLAETLKELQDMGLIQAPREPVVAAQGAKKTCGRSLLIKIQQLCHGICTVHADDLHETACMKGLTDSQLINSCCPPIPQTPFVF</sequence>
<dbReference type="EMBL" id="BX284601">
    <property type="protein sequence ID" value="CAB04963.1"/>
    <property type="molecule type" value="Genomic_DNA"/>
</dbReference>
<dbReference type="CTD" id="173267"/>
<dbReference type="InterPro" id="IPR052335">
    <property type="entry name" value="Insulin-like_regulatory"/>
</dbReference>
<dbReference type="FunCoup" id="Q9XUI8">
    <property type="interactions" value="1522"/>
</dbReference>
<dbReference type="PANTHER" id="PTHR33893">
    <property type="entry name" value="INSULIN RELATED-RELATED-RELATED"/>
    <property type="match status" value="1"/>
</dbReference>
<comment type="subcellular location">
    <subcellularLocation>
        <location evidence="1">Secreted</location>
    </subcellularLocation>
</comment>
<organism evidence="7 8">
    <name type="scientific">Caenorhabditis elegans</name>
    <dbReference type="NCBI Taxonomy" id="6239"/>
    <lineage>
        <taxon>Eukaryota</taxon>
        <taxon>Metazoa</taxon>
        <taxon>Ecdysozoa</taxon>
        <taxon>Nematoda</taxon>
        <taxon>Chromadorea</taxon>
        <taxon>Rhabditida</taxon>
        <taxon>Rhabditina</taxon>
        <taxon>Rhabditomorpha</taxon>
        <taxon>Rhabditoidea</taxon>
        <taxon>Rhabditidae</taxon>
        <taxon>Peloderinae</taxon>
        <taxon>Caenorhabditis</taxon>
    </lineage>
</organism>
<dbReference type="UCSC" id="ZC334.2">
    <property type="organism name" value="c. elegans"/>
</dbReference>
<keyword evidence="3" id="KW-0964">Secreted</keyword>
<dbReference type="Pfam" id="PF03488">
    <property type="entry name" value="Ins_beta"/>
    <property type="match status" value="1"/>
</dbReference>
<comment type="similarity">
    <text evidence="2">Belongs to the insulin family.</text>
</comment>
<dbReference type="SMR" id="Q9XUI8"/>
<keyword evidence="5" id="KW-1015">Disulfide bond</keyword>
<gene>
    <name evidence="7 9" type="primary">ins-30</name>
    <name evidence="7" type="ORF">CELE_ZC334.2</name>
    <name evidence="9" type="ORF">ZC334.2</name>
</gene>
<evidence type="ECO:0000256" key="1">
    <source>
        <dbReference type="ARBA" id="ARBA00004613"/>
    </source>
</evidence>
<dbReference type="PaxDb" id="6239-ZC334.2"/>
<accession>Q9XUI8</accession>
<dbReference type="GO" id="GO:0005576">
    <property type="term" value="C:extracellular region"/>
    <property type="evidence" value="ECO:0007669"/>
    <property type="project" value="UniProtKB-SubCell"/>
</dbReference>
<evidence type="ECO:0000313" key="7">
    <source>
        <dbReference type="EMBL" id="CAB04963.1"/>
    </source>
</evidence>
<dbReference type="Proteomes" id="UP000001940">
    <property type="component" value="Chromosome I"/>
</dbReference>
<keyword evidence="8" id="KW-1185">Reference proteome</keyword>
<dbReference type="GO" id="GO:0005179">
    <property type="term" value="F:hormone activity"/>
    <property type="evidence" value="ECO:0007669"/>
    <property type="project" value="InterPro"/>
</dbReference>
<evidence type="ECO:0000313" key="8">
    <source>
        <dbReference type="Proteomes" id="UP000001940"/>
    </source>
</evidence>
<dbReference type="GeneID" id="173267"/>
<dbReference type="AlphaFoldDB" id="Q9XUI8"/>
<evidence type="ECO:0000313" key="9">
    <source>
        <dbReference type="WormBase" id="ZC334.2"/>
    </source>
</evidence>
<reference evidence="7 8" key="1">
    <citation type="journal article" date="1998" name="Science">
        <title>Genome sequence of the nematode C. elegans: a platform for investigating biology.</title>
        <authorList>
            <consortium name="The C. elegans sequencing consortium"/>
            <person name="Sulson J.E."/>
            <person name="Waterston R."/>
        </authorList>
    </citation>
    <scope>NUCLEOTIDE SEQUENCE [LARGE SCALE GENOMIC DNA]</scope>
    <source>
        <strain evidence="7 8">Bristol N2</strain>
    </source>
</reference>
<feature type="signal peptide" evidence="6">
    <location>
        <begin position="1"/>
        <end position="20"/>
    </location>
</feature>
<proteinExistence type="inferred from homology"/>
<dbReference type="InterPro" id="IPR003235">
    <property type="entry name" value="Nem_insulin-like_b-type"/>
</dbReference>
<dbReference type="PIR" id="T27516">
    <property type="entry name" value="T27516"/>
</dbReference>
<dbReference type="KEGG" id="cel:CELE_ZC334.2"/>
<dbReference type="STRING" id="6239.ZC334.2.1"/>
<dbReference type="HOGENOM" id="CLU_2266132_0_0_1"/>
<dbReference type="AGR" id="WB:WBGene00002113"/>
<evidence type="ECO:0000256" key="4">
    <source>
        <dbReference type="ARBA" id="ARBA00022729"/>
    </source>
</evidence>
<dbReference type="Gene3D" id="1.10.100.10">
    <property type="entry name" value="Insulin-like"/>
    <property type="match status" value="1"/>
</dbReference>
<name>Q9XUI8_CAEEL</name>
<dbReference type="InParanoid" id="Q9XUI8"/>
<keyword evidence="4 6" id="KW-0732">Signal</keyword>
<dbReference type="RefSeq" id="NP_493444.1">
    <property type="nucleotide sequence ID" value="NM_061043.4"/>
</dbReference>
<dbReference type="PhylomeDB" id="Q9XUI8"/>
<evidence type="ECO:0000256" key="3">
    <source>
        <dbReference type="ARBA" id="ARBA00022525"/>
    </source>
</evidence>
<evidence type="ECO:0000256" key="6">
    <source>
        <dbReference type="SAM" id="SignalP"/>
    </source>
</evidence>
<feature type="chain" id="PRO_5004337730" evidence="6">
    <location>
        <begin position="21"/>
        <end position="120"/>
    </location>
</feature>
<evidence type="ECO:0000256" key="2">
    <source>
        <dbReference type="ARBA" id="ARBA00009034"/>
    </source>
</evidence>